<name>A0A0D6JCD7_9HYPH</name>
<proteinExistence type="predicted"/>
<accession>A0A0D6JCD7</accession>
<keyword evidence="2" id="KW-1185">Reference proteome</keyword>
<sequence length="38" mass="3788">MAADAALVAATKIATAMAGETVHLLSGKNMSLISVLCI</sequence>
<organism evidence="1 2">
    <name type="scientific">Candidatus Filomicrobium marinum</name>
    <dbReference type="NCBI Taxonomy" id="1608628"/>
    <lineage>
        <taxon>Bacteria</taxon>
        <taxon>Pseudomonadati</taxon>
        <taxon>Pseudomonadota</taxon>
        <taxon>Alphaproteobacteria</taxon>
        <taxon>Hyphomicrobiales</taxon>
        <taxon>Hyphomicrobiaceae</taxon>
        <taxon>Filomicrobium</taxon>
    </lineage>
</organism>
<dbReference type="KEGG" id="fiy:BN1229_v1_1077"/>
<evidence type="ECO:0000313" key="1">
    <source>
        <dbReference type="EMBL" id="CPR17042.1"/>
    </source>
</evidence>
<dbReference type="AlphaFoldDB" id="A0A0D6JCD7"/>
<reference evidence="2" key="1">
    <citation type="submission" date="2015-02" db="EMBL/GenBank/DDBJ databases">
        <authorList>
            <person name="Chooi Y.-H."/>
        </authorList>
    </citation>
    <scope>NUCLEOTIDE SEQUENCE [LARGE SCALE GENOMIC DNA]</scope>
    <source>
        <strain evidence="2">strain Y</strain>
    </source>
</reference>
<dbReference type="Proteomes" id="UP000033187">
    <property type="component" value="Chromosome 1"/>
</dbReference>
<protein>
    <submittedName>
        <fullName evidence="1">Uncharacterized protein</fullName>
    </submittedName>
</protein>
<dbReference type="EMBL" id="LN829119">
    <property type="protein sequence ID" value="CPR17042.1"/>
    <property type="molecule type" value="Genomic_DNA"/>
</dbReference>
<evidence type="ECO:0000313" key="2">
    <source>
        <dbReference type="Proteomes" id="UP000033187"/>
    </source>
</evidence>
<gene>
    <name evidence="1" type="ORF">YBN1229_v1_1077</name>
</gene>